<dbReference type="Proteomes" id="UP001320420">
    <property type="component" value="Unassembled WGS sequence"/>
</dbReference>
<evidence type="ECO:0000313" key="9">
    <source>
        <dbReference type="Proteomes" id="UP001320420"/>
    </source>
</evidence>
<keyword evidence="5 6" id="KW-0560">Oxidoreductase</keyword>
<comment type="function">
    <text evidence="1">Destroys radicals which are normally produced within the cells and which are toxic to biological systems.</text>
</comment>
<dbReference type="GO" id="GO:0046872">
    <property type="term" value="F:metal ion binding"/>
    <property type="evidence" value="ECO:0007669"/>
    <property type="project" value="UniProtKB-UniRule"/>
</dbReference>
<dbReference type="SUPFAM" id="SSF48113">
    <property type="entry name" value="Heme-dependent peroxidases"/>
    <property type="match status" value="1"/>
</dbReference>
<dbReference type="GO" id="GO:0034599">
    <property type="term" value="P:cellular response to oxidative stress"/>
    <property type="evidence" value="ECO:0007669"/>
    <property type="project" value="InterPro"/>
</dbReference>
<dbReference type="GO" id="GO:0042744">
    <property type="term" value="P:hydrogen peroxide catabolic process"/>
    <property type="evidence" value="ECO:0007669"/>
    <property type="project" value="TreeGrafter"/>
</dbReference>
<dbReference type="AlphaFoldDB" id="A0AAN9YU61"/>
<keyword evidence="4" id="KW-0408">Iron</keyword>
<protein>
    <recommendedName>
        <fullName evidence="6">Peroxidase</fullName>
        <ecNumber evidence="6">1.11.1.-</ecNumber>
    </recommendedName>
</protein>
<gene>
    <name evidence="8" type="ORF">SLS62_003317</name>
</gene>
<organism evidence="8 9">
    <name type="scientific">Diatrype stigma</name>
    <dbReference type="NCBI Taxonomy" id="117547"/>
    <lineage>
        <taxon>Eukaryota</taxon>
        <taxon>Fungi</taxon>
        <taxon>Dikarya</taxon>
        <taxon>Ascomycota</taxon>
        <taxon>Pezizomycotina</taxon>
        <taxon>Sordariomycetes</taxon>
        <taxon>Xylariomycetidae</taxon>
        <taxon>Xylariales</taxon>
        <taxon>Diatrypaceae</taxon>
        <taxon>Diatrype</taxon>
    </lineage>
</organism>
<accession>A0AAN9YU61</accession>
<feature type="domain" description="Plant heme peroxidase family profile" evidence="7">
    <location>
        <begin position="109"/>
        <end position="314"/>
    </location>
</feature>
<name>A0AAN9YU61_9PEZI</name>
<keyword evidence="9" id="KW-1185">Reference proteome</keyword>
<evidence type="ECO:0000256" key="5">
    <source>
        <dbReference type="ARBA" id="ARBA00023002"/>
    </source>
</evidence>
<evidence type="ECO:0000259" key="7">
    <source>
        <dbReference type="PROSITE" id="PS50873"/>
    </source>
</evidence>
<sequence>MKRQIYAGIGLLHAGSAVAEYIWPSKIDYLEDVVMLQTGYIHMGFSDDTQNAAEWVRTGFHDMATHDAATKTGGLDASILFEWDRPENPGRAFNNTLGFMKNFYSVRSSASDLVALGVVAAIQMCDGPWIPFRTGRIDAAEAGPSGVPEPTQDIETHTEKFAKAGFNTSDMITMVACGHSLGGIHNNDFPEITGDTTPDVTHMFELDDSNAVFDNAIVTEYLDGSTDNPLVSGSNDTTNSDKRVFAADGNATMKALADPAAFQAKCADILERMINTVPSTVTLSEPMQAIDVKPYITTLALNSDGAIQFSGRIRLRITERPDNANTTLHLTYADRSGANASTIIKTTRATLIGGTSSGLYNEALAWYEFATALDAAAGISKFHVHITTPSSGEAAVADNGGGGFPIDDAVLYQEAQSCVKAAGAGASTSTSTTQEDVTLAAAVRADRADEPLTLEMAYVVPRPGAVLHGFDVRQSAFERSASANAVAEKAGYVMYAAKTQVELSNARTTFDIILGSGETESRVEFKDTRTLTDVCASL</sequence>
<dbReference type="PRINTS" id="PR00458">
    <property type="entry name" value="PEROXIDASE"/>
</dbReference>
<evidence type="ECO:0000256" key="3">
    <source>
        <dbReference type="ARBA" id="ARBA00022559"/>
    </source>
</evidence>
<dbReference type="PRINTS" id="PR00459">
    <property type="entry name" value="ASPEROXIDASE"/>
</dbReference>
<proteinExistence type="inferred from homology"/>
<dbReference type="PANTHER" id="PTHR31356">
    <property type="entry name" value="THYLAKOID LUMENAL 29 KDA PROTEIN, CHLOROPLASTIC-RELATED"/>
    <property type="match status" value="1"/>
</dbReference>
<reference evidence="8 9" key="1">
    <citation type="submission" date="2024-02" db="EMBL/GenBank/DDBJ databases">
        <title>De novo assembly and annotation of 12 fungi associated with fruit tree decline syndrome in Ontario, Canada.</title>
        <authorList>
            <person name="Sulman M."/>
            <person name="Ellouze W."/>
            <person name="Ilyukhin E."/>
        </authorList>
    </citation>
    <scope>NUCLEOTIDE SEQUENCE [LARGE SCALE GENOMIC DNA]</scope>
    <source>
        <strain evidence="8 9">M11/M66-122</strain>
    </source>
</reference>
<dbReference type="InterPro" id="IPR002016">
    <property type="entry name" value="Haem_peroxidase"/>
</dbReference>
<dbReference type="InterPro" id="IPR002207">
    <property type="entry name" value="Peroxidase_I"/>
</dbReference>
<dbReference type="GO" id="GO:0004601">
    <property type="term" value="F:peroxidase activity"/>
    <property type="evidence" value="ECO:0007669"/>
    <property type="project" value="UniProtKB-KW"/>
</dbReference>
<comment type="similarity">
    <text evidence="2">Belongs to the peroxidase family. Cytochrome c peroxidase subfamily.</text>
</comment>
<evidence type="ECO:0000256" key="2">
    <source>
        <dbReference type="ARBA" id="ARBA00005997"/>
    </source>
</evidence>
<dbReference type="InterPro" id="IPR010255">
    <property type="entry name" value="Haem_peroxidase_sf"/>
</dbReference>
<evidence type="ECO:0000256" key="1">
    <source>
        <dbReference type="ARBA" id="ARBA00003917"/>
    </source>
</evidence>
<dbReference type="InterPro" id="IPR044831">
    <property type="entry name" value="Ccp1-like"/>
</dbReference>
<dbReference type="EMBL" id="JAKJXP020000018">
    <property type="protein sequence ID" value="KAK7754757.1"/>
    <property type="molecule type" value="Genomic_DNA"/>
</dbReference>
<dbReference type="GO" id="GO:0020037">
    <property type="term" value="F:heme binding"/>
    <property type="evidence" value="ECO:0007669"/>
    <property type="project" value="UniProtKB-UniRule"/>
</dbReference>
<keyword evidence="4" id="KW-0479">Metal-binding</keyword>
<dbReference type="Gene3D" id="1.10.520.10">
    <property type="match status" value="1"/>
</dbReference>
<evidence type="ECO:0000256" key="4">
    <source>
        <dbReference type="ARBA" id="ARBA00022617"/>
    </source>
</evidence>
<comment type="caution">
    <text evidence="8">The sequence shown here is derived from an EMBL/GenBank/DDBJ whole genome shotgun (WGS) entry which is preliminary data.</text>
</comment>
<evidence type="ECO:0000256" key="6">
    <source>
        <dbReference type="RuleBase" id="RU363051"/>
    </source>
</evidence>
<dbReference type="PROSITE" id="PS50873">
    <property type="entry name" value="PEROXIDASE_4"/>
    <property type="match status" value="1"/>
</dbReference>
<dbReference type="PANTHER" id="PTHR31356:SF53">
    <property type="entry name" value="HEME PEROXIDASE"/>
    <property type="match status" value="1"/>
</dbReference>
<dbReference type="EC" id="1.11.1.-" evidence="6"/>
<keyword evidence="4" id="KW-0349">Heme</keyword>
<evidence type="ECO:0000313" key="8">
    <source>
        <dbReference type="EMBL" id="KAK7754757.1"/>
    </source>
</evidence>
<keyword evidence="3 6" id="KW-0575">Peroxidase</keyword>
<dbReference type="GO" id="GO:0000302">
    <property type="term" value="P:response to reactive oxygen species"/>
    <property type="evidence" value="ECO:0007669"/>
    <property type="project" value="TreeGrafter"/>
</dbReference>
<dbReference type="Pfam" id="PF00141">
    <property type="entry name" value="peroxidase"/>
    <property type="match status" value="1"/>
</dbReference>